<evidence type="ECO:0000256" key="10">
    <source>
        <dbReference type="PIRSR" id="PIRSR601019-2"/>
    </source>
</evidence>
<sequence length="361" mass="40694">MFRVSCDDHQSASPPARTWPQIYPSLSTLFSFMGCVQSSNENTAMLVGGLRSLMTGNTKTKTPLRPWYEDMKDVKVVLLGGMGSGKVSDRPRYTTTERDSHKEIIFSNLVSAMQAFIATSNITLSPSARYSGTDWPSNPFVGASLPNAVVDDIRVLLNEPEVKKAIATFFKSHDNAIYFLDSLDRISAPEYMPTNEDILRSRVLTTGITETKFAVGPQTYRVFDVGGSRSERKKWINCFVAVDALIFLASVSDYDQTLYEDASVLRMQESLTLFDSLCHSQVFLNIPMIIVLNKMDLLAEKLRHSPLIEYFPDFKGGTDCDAACEYILHRCFHKPRSEPRETAHLGILHFRNRQQAVDKYE</sequence>
<proteinExistence type="predicted"/>
<dbReference type="InterPro" id="IPR001019">
    <property type="entry name" value="Gprotein_alpha_su"/>
</dbReference>
<protein>
    <submittedName>
        <fullName evidence="11">Uncharacterized protein</fullName>
    </submittedName>
</protein>
<evidence type="ECO:0000256" key="4">
    <source>
        <dbReference type="ARBA" id="ARBA00022842"/>
    </source>
</evidence>
<dbReference type="FunFam" id="3.40.50.300:FF:003800">
    <property type="entry name" value="Guanine nucleotide-binding protein G(k) subunit alpha"/>
    <property type="match status" value="1"/>
</dbReference>
<dbReference type="Gene3D" id="3.40.50.300">
    <property type="entry name" value="P-loop containing nucleotide triphosphate hydrolases"/>
    <property type="match status" value="1"/>
</dbReference>
<keyword evidence="12" id="KW-1185">Reference proteome</keyword>
<dbReference type="Proteomes" id="UP000565441">
    <property type="component" value="Unassembled WGS sequence"/>
</dbReference>
<dbReference type="GO" id="GO:0007188">
    <property type="term" value="P:adenylate cyclase-modulating G protein-coupled receptor signaling pathway"/>
    <property type="evidence" value="ECO:0007669"/>
    <property type="project" value="TreeGrafter"/>
</dbReference>
<keyword evidence="3 9" id="KW-0547">Nucleotide-binding</keyword>
<name>A0A8H5M0G8_9AGAR</name>
<dbReference type="GO" id="GO:0003924">
    <property type="term" value="F:GTPase activity"/>
    <property type="evidence" value="ECO:0007669"/>
    <property type="project" value="InterPro"/>
</dbReference>
<evidence type="ECO:0000313" key="11">
    <source>
        <dbReference type="EMBL" id="KAF5376313.1"/>
    </source>
</evidence>
<dbReference type="CDD" id="cd00066">
    <property type="entry name" value="G-alpha"/>
    <property type="match status" value="1"/>
</dbReference>
<evidence type="ECO:0000256" key="5">
    <source>
        <dbReference type="ARBA" id="ARBA00023134"/>
    </source>
</evidence>
<organism evidence="11 12">
    <name type="scientific">Tricholomella constricta</name>
    <dbReference type="NCBI Taxonomy" id="117010"/>
    <lineage>
        <taxon>Eukaryota</taxon>
        <taxon>Fungi</taxon>
        <taxon>Dikarya</taxon>
        <taxon>Basidiomycota</taxon>
        <taxon>Agaricomycotina</taxon>
        <taxon>Agaricomycetes</taxon>
        <taxon>Agaricomycetidae</taxon>
        <taxon>Agaricales</taxon>
        <taxon>Tricholomatineae</taxon>
        <taxon>Lyophyllaceae</taxon>
        <taxon>Tricholomella</taxon>
    </lineage>
</organism>
<keyword evidence="6" id="KW-0564">Palmitate</keyword>
<evidence type="ECO:0000256" key="7">
    <source>
        <dbReference type="ARBA" id="ARBA00023224"/>
    </source>
</evidence>
<feature type="binding site" evidence="10">
    <location>
        <position position="205"/>
    </location>
    <ligand>
        <name>Mg(2+)</name>
        <dbReference type="ChEBI" id="CHEBI:18420"/>
    </ligand>
</feature>
<dbReference type="SUPFAM" id="SSF47895">
    <property type="entry name" value="Transducin (alpha subunit), insertion domain"/>
    <property type="match status" value="1"/>
</dbReference>
<dbReference type="PROSITE" id="PS51257">
    <property type="entry name" value="PROKAR_LIPOPROTEIN"/>
    <property type="match status" value="1"/>
</dbReference>
<comment type="caution">
    <text evidence="11">The sequence shown here is derived from an EMBL/GenBank/DDBJ whole genome shotgun (WGS) entry which is preliminary data.</text>
</comment>
<dbReference type="GO" id="GO:0046872">
    <property type="term" value="F:metal ion binding"/>
    <property type="evidence" value="ECO:0007669"/>
    <property type="project" value="UniProtKB-KW"/>
</dbReference>
<dbReference type="Gene3D" id="1.10.400.10">
    <property type="entry name" value="GI Alpha 1, domain 2-like"/>
    <property type="match status" value="1"/>
</dbReference>
<keyword evidence="2 10" id="KW-0479">Metal-binding</keyword>
<dbReference type="InterPro" id="IPR011025">
    <property type="entry name" value="GproteinA_insert"/>
</dbReference>
<evidence type="ECO:0000256" key="1">
    <source>
        <dbReference type="ARBA" id="ARBA00022707"/>
    </source>
</evidence>
<keyword evidence="8" id="KW-0449">Lipoprotein</keyword>
<dbReference type="GO" id="GO:0005737">
    <property type="term" value="C:cytoplasm"/>
    <property type="evidence" value="ECO:0007669"/>
    <property type="project" value="TreeGrafter"/>
</dbReference>
<feature type="binding site" evidence="9">
    <location>
        <begin position="293"/>
        <end position="296"/>
    </location>
    <ligand>
        <name>GTP</name>
        <dbReference type="ChEBI" id="CHEBI:37565"/>
    </ligand>
</feature>
<dbReference type="AlphaFoldDB" id="A0A8H5M0G8"/>
<evidence type="ECO:0000256" key="3">
    <source>
        <dbReference type="ARBA" id="ARBA00022741"/>
    </source>
</evidence>
<dbReference type="OrthoDB" id="5817230at2759"/>
<evidence type="ECO:0000256" key="9">
    <source>
        <dbReference type="PIRSR" id="PIRSR601019-1"/>
    </source>
</evidence>
<dbReference type="GO" id="GO:0005834">
    <property type="term" value="C:heterotrimeric G-protein complex"/>
    <property type="evidence" value="ECO:0007669"/>
    <property type="project" value="TreeGrafter"/>
</dbReference>
<gene>
    <name evidence="11" type="ORF">D9615_008464</name>
</gene>
<evidence type="ECO:0000256" key="2">
    <source>
        <dbReference type="ARBA" id="ARBA00022723"/>
    </source>
</evidence>
<dbReference type="Pfam" id="PF00503">
    <property type="entry name" value="G-alpha"/>
    <property type="match status" value="1"/>
</dbReference>
<keyword evidence="4 10" id="KW-0460">Magnesium</keyword>
<dbReference type="SMART" id="SM00275">
    <property type="entry name" value="G_alpha"/>
    <property type="match status" value="1"/>
</dbReference>
<keyword evidence="7" id="KW-0807">Transducer</keyword>
<dbReference type="InterPro" id="IPR027417">
    <property type="entry name" value="P-loop_NTPase"/>
</dbReference>
<dbReference type="PRINTS" id="PR00318">
    <property type="entry name" value="GPROTEINA"/>
</dbReference>
<dbReference type="GO" id="GO:0005525">
    <property type="term" value="F:GTP binding"/>
    <property type="evidence" value="ECO:0007669"/>
    <property type="project" value="UniProtKB-KW"/>
</dbReference>
<keyword evidence="5 9" id="KW-0342">GTP-binding</keyword>
<dbReference type="SUPFAM" id="SSF52540">
    <property type="entry name" value="P-loop containing nucleoside triphosphate hydrolases"/>
    <property type="match status" value="1"/>
</dbReference>
<reference evidence="11 12" key="1">
    <citation type="journal article" date="2020" name="ISME J.">
        <title>Uncovering the hidden diversity of litter-decomposition mechanisms in mushroom-forming fungi.</title>
        <authorList>
            <person name="Floudas D."/>
            <person name="Bentzer J."/>
            <person name="Ahren D."/>
            <person name="Johansson T."/>
            <person name="Persson P."/>
            <person name="Tunlid A."/>
        </authorList>
    </citation>
    <scope>NUCLEOTIDE SEQUENCE [LARGE SCALE GENOMIC DNA]</scope>
    <source>
        <strain evidence="11 12">CBS 661.87</strain>
    </source>
</reference>
<dbReference type="PROSITE" id="PS51882">
    <property type="entry name" value="G_ALPHA"/>
    <property type="match status" value="1"/>
</dbReference>
<dbReference type="GO" id="GO:0001664">
    <property type="term" value="F:G protein-coupled receptor binding"/>
    <property type="evidence" value="ECO:0007669"/>
    <property type="project" value="TreeGrafter"/>
</dbReference>
<dbReference type="PANTHER" id="PTHR10218">
    <property type="entry name" value="GTP-BINDING PROTEIN ALPHA SUBUNIT"/>
    <property type="match status" value="1"/>
</dbReference>
<dbReference type="EMBL" id="JAACJP010000029">
    <property type="protein sequence ID" value="KAF5376313.1"/>
    <property type="molecule type" value="Genomic_DNA"/>
</dbReference>
<evidence type="ECO:0000256" key="6">
    <source>
        <dbReference type="ARBA" id="ARBA00023139"/>
    </source>
</evidence>
<dbReference type="PANTHER" id="PTHR10218:SF302">
    <property type="entry name" value="GUANINE NUCLEOTIDE-BINDING PROTEIN ALPHA-5 SUBUNIT"/>
    <property type="match status" value="1"/>
</dbReference>
<dbReference type="GO" id="GO:0031683">
    <property type="term" value="F:G-protein beta/gamma-subunit complex binding"/>
    <property type="evidence" value="ECO:0007669"/>
    <property type="project" value="InterPro"/>
</dbReference>
<feature type="binding site" evidence="9">
    <location>
        <begin position="199"/>
        <end position="205"/>
    </location>
    <ligand>
        <name>GTP</name>
        <dbReference type="ChEBI" id="CHEBI:37565"/>
    </ligand>
</feature>
<evidence type="ECO:0000313" key="12">
    <source>
        <dbReference type="Proteomes" id="UP000565441"/>
    </source>
</evidence>
<keyword evidence="1" id="KW-0519">Myristate</keyword>
<accession>A0A8H5M0G8</accession>
<evidence type="ECO:0000256" key="8">
    <source>
        <dbReference type="ARBA" id="ARBA00023288"/>
    </source>
</evidence>